<gene>
    <name evidence="2" type="ORF">HF325_003292</name>
</gene>
<dbReference type="SUPFAM" id="SSF48371">
    <property type="entry name" value="ARM repeat"/>
    <property type="match status" value="1"/>
</dbReference>
<evidence type="ECO:0000313" key="3">
    <source>
        <dbReference type="Proteomes" id="UP000649328"/>
    </source>
</evidence>
<dbReference type="EMBL" id="JACBPP010000004">
    <property type="protein sequence ID" value="KAF8002327.1"/>
    <property type="molecule type" value="Genomic_DNA"/>
</dbReference>
<reference evidence="2" key="1">
    <citation type="submission" date="2020-10" db="EMBL/GenBank/DDBJ databases">
        <title>The Whole-Genome Sequence of Metschnikowia persimmonesis, a Novel Endophytic Yeast Species Isolated from Medicinal Plant Diospyros kaki Thumb.</title>
        <authorList>
            <person name="Rahmat E."/>
            <person name="Kang Y."/>
        </authorList>
    </citation>
    <scope>NUCLEOTIDE SEQUENCE</scope>
    <source>
        <strain evidence="2">KIOM G15050</strain>
    </source>
</reference>
<accession>A0A8H7GSR6</accession>
<organism evidence="2 3">
    <name type="scientific">Metschnikowia pulcherrima</name>
    <dbReference type="NCBI Taxonomy" id="27326"/>
    <lineage>
        <taxon>Eukaryota</taxon>
        <taxon>Fungi</taxon>
        <taxon>Dikarya</taxon>
        <taxon>Ascomycota</taxon>
        <taxon>Saccharomycotina</taxon>
        <taxon>Pichiomycetes</taxon>
        <taxon>Metschnikowiaceae</taxon>
        <taxon>Metschnikowia</taxon>
    </lineage>
</organism>
<evidence type="ECO:0000313" key="2">
    <source>
        <dbReference type="EMBL" id="KAF8002327.1"/>
    </source>
</evidence>
<keyword evidence="3" id="KW-1185">Reference proteome</keyword>
<protein>
    <submittedName>
        <fullName evidence="2">Uncharacterized protein</fullName>
    </submittedName>
</protein>
<dbReference type="AlphaFoldDB" id="A0A8H7GSR6"/>
<keyword evidence="1" id="KW-0732">Signal</keyword>
<evidence type="ECO:0000256" key="1">
    <source>
        <dbReference type="SAM" id="SignalP"/>
    </source>
</evidence>
<name>A0A8H7GSR6_9ASCO</name>
<proteinExistence type="predicted"/>
<dbReference type="Proteomes" id="UP000649328">
    <property type="component" value="Unassembled WGS sequence"/>
</dbReference>
<dbReference type="InterPro" id="IPR016024">
    <property type="entry name" value="ARM-type_fold"/>
</dbReference>
<comment type="caution">
    <text evidence="2">The sequence shown here is derived from an EMBL/GenBank/DDBJ whole genome shotgun (WGS) entry which is preliminary data.</text>
</comment>
<sequence>MCRILSKHGIVFWFVVLLNRLTKSGKRDSVIPAANADATIDKILEVIKYFGQSEPRVRINISSPDLFKLLIKVYPSLSFGRQMELLNFYVTLLKQYTPSHALYKEVVNIICPSLYNCCYLNHSRERELAELGAVPLLRDLSRINLPFRQFVLPILCELVYCDSSVRALLLKHDIPTVYFNLLVDPYWHYNVMDSILHWSSQNEAFNWLESATARNCLVSGFMMNKVSNLEAALDNYLKLMTKNEQVVHLLARDSIVENILAKLTVYSKAPAAKLSLLKILHQIVAYITQHHTVKRLVLLDTVRNTMASIVALDPSVLAKDLASRISLAILLNCR</sequence>
<feature type="signal peptide" evidence="1">
    <location>
        <begin position="1"/>
        <end position="24"/>
    </location>
</feature>
<dbReference type="OrthoDB" id="8693905at2759"/>
<feature type="chain" id="PRO_5034602846" evidence="1">
    <location>
        <begin position="25"/>
        <end position="334"/>
    </location>
</feature>